<evidence type="ECO:0000256" key="3">
    <source>
        <dbReference type="ARBA" id="ARBA00022837"/>
    </source>
</evidence>
<dbReference type="CDD" id="cd11304">
    <property type="entry name" value="Cadherin_repeat"/>
    <property type="match status" value="2"/>
</dbReference>
<evidence type="ECO:0000256" key="2">
    <source>
        <dbReference type="ARBA" id="ARBA00022737"/>
    </source>
</evidence>
<dbReference type="GO" id="GO:0007156">
    <property type="term" value="P:homophilic cell adhesion via plasma membrane adhesion molecules"/>
    <property type="evidence" value="ECO:0007669"/>
    <property type="project" value="InterPro"/>
</dbReference>
<dbReference type="GO" id="GO:0045296">
    <property type="term" value="F:cadherin binding"/>
    <property type="evidence" value="ECO:0007669"/>
    <property type="project" value="TreeGrafter"/>
</dbReference>
<dbReference type="PROSITE" id="PS50268">
    <property type="entry name" value="CADHERIN_2"/>
    <property type="match status" value="1"/>
</dbReference>
<reference evidence="6" key="1">
    <citation type="submission" date="2018-05" db="EMBL/GenBank/DDBJ databases">
        <authorList>
            <person name="Lanie J.A."/>
            <person name="Ng W.-L."/>
            <person name="Kazmierczak K.M."/>
            <person name="Andrzejewski T.M."/>
            <person name="Davidsen T.M."/>
            <person name="Wayne K.J."/>
            <person name="Tettelin H."/>
            <person name="Glass J.I."/>
            <person name="Rusch D."/>
            <person name="Podicherti R."/>
            <person name="Tsui H.-C.T."/>
            <person name="Winkler M.E."/>
        </authorList>
    </citation>
    <scope>NUCLEOTIDE SEQUENCE</scope>
</reference>
<dbReference type="PANTHER" id="PTHR24027:SF438">
    <property type="entry name" value="CADHERIN 23"/>
    <property type="match status" value="1"/>
</dbReference>
<evidence type="ECO:0000313" key="6">
    <source>
        <dbReference type="EMBL" id="SUZ78863.1"/>
    </source>
</evidence>
<accession>A0A381QMS0</accession>
<evidence type="ECO:0000256" key="1">
    <source>
        <dbReference type="ARBA" id="ARBA00004370"/>
    </source>
</evidence>
<gene>
    <name evidence="6" type="ORF">METZ01_LOCUS31717</name>
</gene>
<dbReference type="SUPFAM" id="SSF49313">
    <property type="entry name" value="Cadherin-like"/>
    <property type="match status" value="2"/>
</dbReference>
<dbReference type="GO" id="GO:0016342">
    <property type="term" value="C:catenin complex"/>
    <property type="evidence" value="ECO:0007669"/>
    <property type="project" value="TreeGrafter"/>
</dbReference>
<proteinExistence type="predicted"/>
<feature type="domain" description="Cadherin" evidence="5">
    <location>
        <begin position="43"/>
        <end position="174"/>
    </location>
</feature>
<dbReference type="InterPro" id="IPR039808">
    <property type="entry name" value="Cadherin"/>
</dbReference>
<sequence>MYKRFFILFLSLILISCGGGGGGGSANQTTPTGTEHNSAPVISGLPSTIAVDENQTAVLTVTATDLNGHSIGYAVSGTDAASFEISTTGVLTFKTAPLYAAQSSFSINIEATDSLLTASEPLTVTLINIGPVISGLPSTIAVDENQTAVLTVTATDLNGHSIGYAVSGTDAASFEISTTGVLTFKTAPLYAAQSSFSINIEATDSLLTAS</sequence>
<keyword evidence="3" id="KW-0106">Calcium</keyword>
<feature type="non-terminal residue" evidence="6">
    <location>
        <position position="210"/>
    </location>
</feature>
<dbReference type="PANTHER" id="PTHR24027">
    <property type="entry name" value="CADHERIN-23"/>
    <property type="match status" value="1"/>
</dbReference>
<dbReference type="InterPro" id="IPR002126">
    <property type="entry name" value="Cadherin-like_dom"/>
</dbReference>
<dbReference type="Gene3D" id="2.60.40.60">
    <property type="entry name" value="Cadherins"/>
    <property type="match status" value="2"/>
</dbReference>
<dbReference type="GO" id="GO:0005509">
    <property type="term" value="F:calcium ion binding"/>
    <property type="evidence" value="ECO:0007669"/>
    <property type="project" value="InterPro"/>
</dbReference>
<dbReference type="GO" id="GO:0008013">
    <property type="term" value="F:beta-catenin binding"/>
    <property type="evidence" value="ECO:0007669"/>
    <property type="project" value="TreeGrafter"/>
</dbReference>
<dbReference type="EMBL" id="UINC01001370">
    <property type="protein sequence ID" value="SUZ78863.1"/>
    <property type="molecule type" value="Genomic_DNA"/>
</dbReference>
<dbReference type="PROSITE" id="PS51257">
    <property type="entry name" value="PROKAR_LIPOPROTEIN"/>
    <property type="match status" value="1"/>
</dbReference>
<dbReference type="InterPro" id="IPR015919">
    <property type="entry name" value="Cadherin-like_sf"/>
</dbReference>
<evidence type="ECO:0000259" key="5">
    <source>
        <dbReference type="PROSITE" id="PS50268"/>
    </source>
</evidence>
<name>A0A381QMS0_9ZZZZ</name>
<dbReference type="GO" id="GO:0016477">
    <property type="term" value="P:cell migration"/>
    <property type="evidence" value="ECO:0007669"/>
    <property type="project" value="TreeGrafter"/>
</dbReference>
<comment type="subcellular location">
    <subcellularLocation>
        <location evidence="1">Membrane</location>
    </subcellularLocation>
</comment>
<protein>
    <recommendedName>
        <fullName evidence="5">Cadherin domain-containing protein</fullName>
    </recommendedName>
</protein>
<keyword evidence="2" id="KW-0677">Repeat</keyword>
<dbReference type="AlphaFoldDB" id="A0A381QMS0"/>
<keyword evidence="4" id="KW-0472">Membrane</keyword>
<feature type="non-terminal residue" evidence="6">
    <location>
        <position position="1"/>
    </location>
</feature>
<organism evidence="6">
    <name type="scientific">marine metagenome</name>
    <dbReference type="NCBI Taxonomy" id="408172"/>
    <lineage>
        <taxon>unclassified sequences</taxon>
        <taxon>metagenomes</taxon>
        <taxon>ecological metagenomes</taxon>
    </lineage>
</organism>
<evidence type="ECO:0000256" key="4">
    <source>
        <dbReference type="ARBA" id="ARBA00023136"/>
    </source>
</evidence>